<dbReference type="AlphaFoldDB" id="A0A3E1K9R0"/>
<dbReference type="Proteomes" id="UP000260351">
    <property type="component" value="Unassembled WGS sequence"/>
</dbReference>
<sequence length="216" mass="23795">MGDRQSVRNSRIRQEIAAEAARIMATEGQKSFLTAKEKAARRVGASSRTSLPSNSEVEQALREWQSLYGGSEHSRTLLELRESAASAMRLFEPFRPRLVGPVLEGTADEHSRISLHVFADDPDAVVHFLMERHLPFTQETRRIRWHDGSGRDLEIIVLEGGGHAVELIQMIGPDARQAPPSPVDGRAQRRAALAEVEAMIAADSASVHDDDLASTL</sequence>
<evidence type="ECO:0000313" key="1">
    <source>
        <dbReference type="EMBL" id="RFF30983.1"/>
    </source>
</evidence>
<proteinExistence type="predicted"/>
<accession>A0A3E1K9R0</accession>
<gene>
    <name evidence="1" type="ORF">DZC52_05985</name>
</gene>
<dbReference type="OrthoDB" id="5294130at2"/>
<evidence type="ECO:0000313" key="2">
    <source>
        <dbReference type="Proteomes" id="UP000260351"/>
    </source>
</evidence>
<name>A0A3E1K9R0_9GAMM</name>
<keyword evidence="2" id="KW-1185">Reference proteome</keyword>
<reference evidence="1 2" key="1">
    <citation type="submission" date="2018-08" db="EMBL/GenBank/DDBJ databases">
        <title>Wenzhouxiangella salilacus sp. nov., a novel bacterium isolated from a saline lake in Xinjiang Province, China.</title>
        <authorList>
            <person name="Han S."/>
        </authorList>
    </citation>
    <scope>NUCLEOTIDE SEQUENCE [LARGE SCALE GENOMIC DNA]</scope>
    <source>
        <strain evidence="1 2">XDB06</strain>
    </source>
</reference>
<dbReference type="RefSeq" id="WP_116650220.1">
    <property type="nucleotide sequence ID" value="NZ_QUZK01000025.1"/>
</dbReference>
<dbReference type="EMBL" id="QUZK01000025">
    <property type="protein sequence ID" value="RFF30983.1"/>
    <property type="molecule type" value="Genomic_DNA"/>
</dbReference>
<comment type="caution">
    <text evidence="1">The sequence shown here is derived from an EMBL/GenBank/DDBJ whole genome shotgun (WGS) entry which is preliminary data.</text>
</comment>
<protein>
    <submittedName>
        <fullName evidence="1">Uncharacterized protein</fullName>
    </submittedName>
</protein>
<organism evidence="1 2">
    <name type="scientific">Wenzhouxiangella sediminis</name>
    <dbReference type="NCBI Taxonomy" id="1792836"/>
    <lineage>
        <taxon>Bacteria</taxon>
        <taxon>Pseudomonadati</taxon>
        <taxon>Pseudomonadota</taxon>
        <taxon>Gammaproteobacteria</taxon>
        <taxon>Chromatiales</taxon>
        <taxon>Wenzhouxiangellaceae</taxon>
        <taxon>Wenzhouxiangella</taxon>
    </lineage>
</organism>